<protein>
    <submittedName>
        <fullName evidence="1">Uncharacterized protein</fullName>
    </submittedName>
</protein>
<gene>
    <name evidence="1" type="ORF">CFter6_1483</name>
</gene>
<evidence type="ECO:0000313" key="1">
    <source>
        <dbReference type="EMBL" id="AMO94187.1"/>
    </source>
</evidence>
<proteinExistence type="predicted"/>
<name>A0A127P8U7_9BURK</name>
<accession>A0A127P8U7</accession>
<sequence>METARRQAVAGYKRSIRTWQAHEDNQRIEYETEFEASTYE</sequence>
<dbReference type="Proteomes" id="UP000072421">
    <property type="component" value="Chromosome"/>
</dbReference>
<organism evidence="1">
    <name type="scientific">Collimonas fungivorans</name>
    <dbReference type="NCBI Taxonomy" id="158899"/>
    <lineage>
        <taxon>Bacteria</taxon>
        <taxon>Pseudomonadati</taxon>
        <taxon>Pseudomonadota</taxon>
        <taxon>Betaproteobacteria</taxon>
        <taxon>Burkholderiales</taxon>
        <taxon>Oxalobacteraceae</taxon>
        <taxon>Collimonas</taxon>
    </lineage>
</organism>
<dbReference type="EMBL" id="CP013232">
    <property type="protein sequence ID" value="AMO94187.1"/>
    <property type="molecule type" value="Genomic_DNA"/>
</dbReference>
<dbReference type="AlphaFoldDB" id="A0A127P8U7"/>
<evidence type="ECO:0000313" key="2">
    <source>
        <dbReference type="Proteomes" id="UP000072421"/>
    </source>
</evidence>
<reference evidence="1 2" key="1">
    <citation type="submission" date="2015-11" db="EMBL/GenBank/DDBJ databases">
        <title>Exploring the genomic traits of fungus-feeding bacterial genus Collimonas.</title>
        <authorList>
            <person name="Song C."/>
            <person name="Schmidt R."/>
            <person name="de Jager V."/>
            <person name="Krzyzanowska D."/>
            <person name="Jongedijk E."/>
            <person name="Cankar K."/>
            <person name="Beekwilder J."/>
            <person name="van Veen A."/>
            <person name="de Boer W."/>
            <person name="van Veen J.A."/>
            <person name="Garbeva P."/>
        </authorList>
    </citation>
    <scope>NUCLEOTIDE SEQUENCE [LARGE SCALE GENOMIC DNA]</scope>
    <source>
        <strain evidence="1 2">Ter6</strain>
    </source>
</reference>